<dbReference type="PANTHER" id="PTHR10584:SF166">
    <property type="entry name" value="RIBOKINASE"/>
    <property type="match status" value="1"/>
</dbReference>
<feature type="binding site" evidence="12">
    <location>
        <position position="246"/>
    </location>
    <ligand>
        <name>K(+)</name>
        <dbReference type="ChEBI" id="CHEBI:29103"/>
    </ligand>
</feature>
<dbReference type="GO" id="GO:0005988">
    <property type="term" value="P:lactose metabolic process"/>
    <property type="evidence" value="ECO:0007669"/>
    <property type="project" value="UniProtKB-KW"/>
</dbReference>
<keyword evidence="6 12" id="KW-0547">Nucleotide-binding</keyword>
<evidence type="ECO:0000256" key="13">
    <source>
        <dbReference type="PIRNR" id="PIRNR000535"/>
    </source>
</evidence>
<feature type="binding site" evidence="12">
    <location>
        <position position="282"/>
    </location>
    <ligand>
        <name>K(+)</name>
        <dbReference type="ChEBI" id="CHEBI:29103"/>
    </ligand>
</feature>
<dbReference type="GO" id="GO:0005524">
    <property type="term" value="F:ATP binding"/>
    <property type="evidence" value="ECO:0007669"/>
    <property type="project" value="UniProtKB-UniRule"/>
</dbReference>
<comment type="caution">
    <text evidence="12">Lacks conserved residue(s) required for the propagation of feature annotation.</text>
</comment>
<protein>
    <recommendedName>
        <fullName evidence="3 12">Ribokinase</fullName>
        <shortName evidence="12">RK</shortName>
        <ecNumber evidence="2 12">2.7.1.15</ecNumber>
    </recommendedName>
</protein>
<dbReference type="PRINTS" id="PR00990">
    <property type="entry name" value="RIBOKINASE"/>
</dbReference>
<feature type="binding site" evidence="12">
    <location>
        <position position="287"/>
    </location>
    <ligand>
        <name>K(+)</name>
        <dbReference type="ChEBI" id="CHEBI:29103"/>
    </ligand>
</feature>
<accession>A0A267MLN6</accession>
<dbReference type="HAMAP" id="MF_01987">
    <property type="entry name" value="Ribokinase"/>
    <property type="match status" value="1"/>
</dbReference>
<gene>
    <name evidence="12 15" type="primary">rbsK</name>
    <name evidence="15" type="ORF">CCE28_06270</name>
</gene>
<dbReference type="OrthoDB" id="9775849at2"/>
<dbReference type="Pfam" id="PF00294">
    <property type="entry name" value="PfkB"/>
    <property type="match status" value="1"/>
</dbReference>
<dbReference type="UniPathway" id="UPA00704">
    <property type="reaction ID" value="UER00715"/>
</dbReference>
<comment type="caution">
    <text evidence="15">The sequence shown here is derived from an EMBL/GenBank/DDBJ whole genome shotgun (WGS) entry which is preliminary data.</text>
</comment>
<dbReference type="UniPathway" id="UPA00916">
    <property type="reaction ID" value="UER00889"/>
</dbReference>
<keyword evidence="12" id="KW-0963">Cytoplasm</keyword>
<comment type="pathway">
    <text evidence="12">Carbohydrate metabolism; D-ribose degradation; D-ribose 5-phosphate from beta-D-ribopyranose: step 2/2.</text>
</comment>
<dbReference type="InterPro" id="IPR017583">
    <property type="entry name" value="Tagatose/fructose_Pkinase"/>
</dbReference>
<dbReference type="InterPro" id="IPR011611">
    <property type="entry name" value="PfkB_dom"/>
</dbReference>
<dbReference type="InterPro" id="IPR002173">
    <property type="entry name" value="Carboh/pur_kinase_PfkB_CS"/>
</dbReference>
<comment type="subcellular location">
    <subcellularLocation>
        <location evidence="12">Cytoplasm</location>
    </subcellularLocation>
</comment>
<evidence type="ECO:0000256" key="12">
    <source>
        <dbReference type="HAMAP-Rule" id="MF_01987"/>
    </source>
</evidence>
<keyword evidence="10 12" id="KW-0630">Potassium</keyword>
<dbReference type="GO" id="GO:0019303">
    <property type="term" value="P:D-ribose catabolic process"/>
    <property type="evidence" value="ECO:0007669"/>
    <property type="project" value="UniProtKB-UniRule"/>
</dbReference>
<dbReference type="Proteomes" id="UP000216024">
    <property type="component" value="Unassembled WGS sequence"/>
</dbReference>
<evidence type="ECO:0000313" key="15">
    <source>
        <dbReference type="EMBL" id="PAB60499.1"/>
    </source>
</evidence>
<comment type="similarity">
    <text evidence="1">Belongs to the carbohydrate kinase pfkB family.</text>
</comment>
<feature type="binding site" evidence="12">
    <location>
        <position position="252"/>
    </location>
    <ligand>
        <name>substrate</name>
    </ligand>
</feature>
<feature type="binding site" evidence="12">
    <location>
        <position position="184"/>
    </location>
    <ligand>
        <name>ATP</name>
        <dbReference type="ChEBI" id="CHEBI:30616"/>
    </ligand>
</feature>
<evidence type="ECO:0000256" key="8">
    <source>
        <dbReference type="ARBA" id="ARBA00022840"/>
    </source>
</evidence>
<evidence type="ECO:0000259" key="14">
    <source>
        <dbReference type="Pfam" id="PF00294"/>
    </source>
</evidence>
<name>A0A267MLN6_9FIRM</name>
<feature type="binding site" evidence="12">
    <location>
        <position position="248"/>
    </location>
    <ligand>
        <name>K(+)</name>
        <dbReference type="ChEBI" id="CHEBI:29103"/>
    </ligand>
</feature>
<evidence type="ECO:0000256" key="11">
    <source>
        <dbReference type="ARBA" id="ARBA00023277"/>
    </source>
</evidence>
<keyword evidence="8 12" id="KW-0067">ATP-binding</keyword>
<comment type="cofactor">
    <cofactor evidence="12">
        <name>Mg(2+)</name>
        <dbReference type="ChEBI" id="CHEBI:18420"/>
    </cofactor>
    <text evidence="12">Requires a divalent cation, most likely magnesium in vivo, as an electrophilic catalyst to aid phosphoryl group transfer. It is the chelate of the metal and the nucleotide that is the actual substrate.</text>
</comment>
<keyword evidence="11 12" id="KW-0119">Carbohydrate metabolism</keyword>
<comment type="function">
    <text evidence="12">Catalyzes the phosphorylation of ribose at O-5 in a reaction requiring ATP and magnesium. The resulting D-ribose-5-phosphate can then be used either for sythesis of nucleotides, histidine, and tryptophan, or as a component of the pentose phosphate pathway.</text>
</comment>
<evidence type="ECO:0000256" key="9">
    <source>
        <dbReference type="ARBA" id="ARBA00022842"/>
    </source>
</evidence>
<dbReference type="GO" id="GO:0046872">
    <property type="term" value="F:metal ion binding"/>
    <property type="evidence" value="ECO:0007669"/>
    <property type="project" value="UniProtKB-KW"/>
</dbReference>
<dbReference type="GO" id="GO:0004747">
    <property type="term" value="F:ribokinase activity"/>
    <property type="evidence" value="ECO:0007669"/>
    <property type="project" value="UniProtKB-UniRule"/>
</dbReference>
<feature type="binding site" evidence="12">
    <location>
        <begin position="251"/>
        <end position="252"/>
    </location>
    <ligand>
        <name>ATP</name>
        <dbReference type="ChEBI" id="CHEBI:30616"/>
    </ligand>
</feature>
<comment type="similarity">
    <text evidence="12">Belongs to the carbohydrate kinase PfkB family. Ribokinase subfamily.</text>
</comment>
<evidence type="ECO:0000256" key="2">
    <source>
        <dbReference type="ARBA" id="ARBA00012035"/>
    </source>
</evidence>
<keyword evidence="9 12" id="KW-0460">Magnesium</keyword>
<dbReference type="Gene3D" id="3.40.1190.20">
    <property type="match status" value="1"/>
</dbReference>
<dbReference type="GO" id="GO:0005829">
    <property type="term" value="C:cytosol"/>
    <property type="evidence" value="ECO:0007669"/>
    <property type="project" value="TreeGrafter"/>
</dbReference>
<organism evidence="15 16">
    <name type="scientific">Anaeromicrobium sediminis</name>
    <dbReference type="NCBI Taxonomy" id="1478221"/>
    <lineage>
        <taxon>Bacteria</taxon>
        <taxon>Bacillati</taxon>
        <taxon>Bacillota</taxon>
        <taxon>Clostridia</taxon>
        <taxon>Peptostreptococcales</taxon>
        <taxon>Thermotaleaceae</taxon>
        <taxon>Anaeromicrobium</taxon>
    </lineage>
</organism>
<feature type="domain" description="Carbohydrate kinase PfkB" evidence="14">
    <location>
        <begin position="1"/>
        <end position="294"/>
    </location>
</feature>
<comment type="subunit">
    <text evidence="12">Homodimer.</text>
</comment>
<evidence type="ECO:0000256" key="3">
    <source>
        <dbReference type="ARBA" id="ARBA00016943"/>
    </source>
</evidence>
<comment type="catalytic activity">
    <reaction evidence="13">
        <text>D-tagatofuranose 6-phosphate + ATP = D-tagatofuranose 1,6-bisphosphate + ADP + H(+)</text>
        <dbReference type="Rhea" id="RHEA:12420"/>
        <dbReference type="ChEBI" id="CHEBI:15378"/>
        <dbReference type="ChEBI" id="CHEBI:30616"/>
        <dbReference type="ChEBI" id="CHEBI:58694"/>
        <dbReference type="ChEBI" id="CHEBI:58695"/>
        <dbReference type="ChEBI" id="CHEBI:456216"/>
        <dbReference type="EC" id="2.7.1.144"/>
    </reaction>
</comment>
<feature type="active site" description="Proton acceptor" evidence="12">
    <location>
        <position position="252"/>
    </location>
</feature>
<dbReference type="SUPFAM" id="SSF53613">
    <property type="entry name" value="Ribokinase-like"/>
    <property type="match status" value="1"/>
</dbReference>
<keyword evidence="5 12" id="KW-0479">Metal-binding</keyword>
<comment type="pathway">
    <text evidence="13">Carbohydrate metabolism; D-tagatose 6-phosphate degradation; D-glyceraldehyde 3-phosphate and glycerone phosphate from D-tagatose 6-phosphate: step 1/2.</text>
</comment>
<dbReference type="GO" id="GO:0009024">
    <property type="term" value="F:tagatose-6-phosphate kinase activity"/>
    <property type="evidence" value="ECO:0007669"/>
    <property type="project" value="UniProtKB-EC"/>
</dbReference>
<dbReference type="PIRSF" id="PIRSF000535">
    <property type="entry name" value="1PFK/6PFK/LacC"/>
    <property type="match status" value="1"/>
</dbReference>
<keyword evidence="7 12" id="KW-0418">Kinase</keyword>
<evidence type="ECO:0000256" key="1">
    <source>
        <dbReference type="ARBA" id="ARBA00005380"/>
    </source>
</evidence>
<evidence type="ECO:0000256" key="7">
    <source>
        <dbReference type="ARBA" id="ARBA00022777"/>
    </source>
</evidence>
<dbReference type="AlphaFoldDB" id="A0A267MLN6"/>
<evidence type="ECO:0000256" key="6">
    <source>
        <dbReference type="ARBA" id="ARBA00022741"/>
    </source>
</evidence>
<dbReference type="EC" id="2.7.1.15" evidence="2 12"/>
<keyword evidence="4 12" id="KW-0808">Transferase</keyword>
<dbReference type="RefSeq" id="WP_095132061.1">
    <property type="nucleotide sequence ID" value="NZ_NIBG01000003.1"/>
</dbReference>
<dbReference type="CDD" id="cd01174">
    <property type="entry name" value="ribokinase"/>
    <property type="match status" value="1"/>
</dbReference>
<dbReference type="InterPro" id="IPR011877">
    <property type="entry name" value="Ribokinase"/>
</dbReference>
<evidence type="ECO:0000256" key="4">
    <source>
        <dbReference type="ARBA" id="ARBA00022679"/>
    </source>
</evidence>
<dbReference type="EMBL" id="NIBG01000003">
    <property type="protein sequence ID" value="PAB60499.1"/>
    <property type="molecule type" value="Genomic_DNA"/>
</dbReference>
<feature type="binding site" evidence="12">
    <location>
        <begin position="220"/>
        <end position="225"/>
    </location>
    <ligand>
        <name>ATP</name>
        <dbReference type="ChEBI" id="CHEBI:30616"/>
    </ligand>
</feature>
<dbReference type="GO" id="GO:2001059">
    <property type="term" value="P:D-tagatose 6-phosphate catabolic process"/>
    <property type="evidence" value="ECO:0007669"/>
    <property type="project" value="UniProtKB-UniPathway"/>
</dbReference>
<dbReference type="InterPro" id="IPR002139">
    <property type="entry name" value="Ribo/fructo_kinase"/>
</dbReference>
<dbReference type="PANTHER" id="PTHR10584">
    <property type="entry name" value="SUGAR KINASE"/>
    <property type="match status" value="1"/>
</dbReference>
<comment type="similarity">
    <text evidence="13">Belongs to the carbohydrate kinase PfkB family. LacC subfamily.</text>
</comment>
<dbReference type="NCBIfam" id="TIGR02152">
    <property type="entry name" value="D_ribokin_bact"/>
    <property type="match status" value="1"/>
</dbReference>
<evidence type="ECO:0000313" key="16">
    <source>
        <dbReference type="Proteomes" id="UP000216024"/>
    </source>
</evidence>
<comment type="activity regulation">
    <text evidence="12">Activated by a monovalent cation that binds near, but not in, the active site. The most likely occupant of the site in vivo is potassium. Ion binding induces a conformational change that may alter substrate affinity.</text>
</comment>
<reference evidence="15 16" key="1">
    <citation type="submission" date="2017-06" db="EMBL/GenBank/DDBJ databases">
        <title>Draft genome sequence of anaerobic fermentative bacterium Anaeromicrobium sediminis DY2726D isolated from West Pacific Ocean sediments.</title>
        <authorList>
            <person name="Zeng X."/>
        </authorList>
    </citation>
    <scope>NUCLEOTIDE SEQUENCE [LARGE SCALE GENOMIC DNA]</scope>
    <source>
        <strain evidence="15 16">DY2726D</strain>
    </source>
</reference>
<feature type="binding site" evidence="12">
    <location>
        <position position="140"/>
    </location>
    <ligand>
        <name>substrate</name>
    </ligand>
</feature>
<keyword evidence="13" id="KW-0423">Lactose metabolism</keyword>
<feature type="binding site" evidence="12">
    <location>
        <begin position="11"/>
        <end position="13"/>
    </location>
    <ligand>
        <name>substrate</name>
    </ligand>
</feature>
<dbReference type="InterPro" id="IPR029056">
    <property type="entry name" value="Ribokinase-like"/>
</dbReference>
<evidence type="ECO:0000256" key="5">
    <source>
        <dbReference type="ARBA" id="ARBA00022723"/>
    </source>
</evidence>
<feature type="binding site" evidence="12">
    <location>
        <begin position="39"/>
        <end position="43"/>
    </location>
    <ligand>
        <name>substrate</name>
    </ligand>
</feature>
<comment type="catalytic activity">
    <reaction evidence="12">
        <text>D-ribose + ATP = D-ribose 5-phosphate + ADP + H(+)</text>
        <dbReference type="Rhea" id="RHEA:13697"/>
        <dbReference type="ChEBI" id="CHEBI:15378"/>
        <dbReference type="ChEBI" id="CHEBI:30616"/>
        <dbReference type="ChEBI" id="CHEBI:47013"/>
        <dbReference type="ChEBI" id="CHEBI:78346"/>
        <dbReference type="ChEBI" id="CHEBI:456216"/>
        <dbReference type="EC" id="2.7.1.15"/>
    </reaction>
</comment>
<sequence>MSKLVVLGSLNMDLVCTVKNMPKPGETLLGRDFSKIPGGKGANQVCAMARLGGQVSMIGAVGKDEFGTILKDSLKKDGANVDKVIEIDGVSTGVAMITVDDSGENSIVVVPGANYGIDEDIIENSMDIIKESSVAVTQLEVPLNVVEEFLVEAKKCNKYTILNPAPANVLSENIIKNIDLLTPNETELETITGIKIDSLEDVDKAAQHLLDMGVKEIIVTLGSKGCVYISKDTKKYYDAFKVDVVDTTAAGDSFTAAIAVGKIKGLSIDEAVEFATKVGALTVTKKGAQSSLPTMEEVNNFRR</sequence>
<feature type="binding site" evidence="12">
    <location>
        <position position="291"/>
    </location>
    <ligand>
        <name>K(+)</name>
        <dbReference type="ChEBI" id="CHEBI:29103"/>
    </ligand>
</feature>
<dbReference type="PROSITE" id="PS00584">
    <property type="entry name" value="PFKB_KINASES_2"/>
    <property type="match status" value="1"/>
</dbReference>
<evidence type="ECO:0000256" key="10">
    <source>
        <dbReference type="ARBA" id="ARBA00022958"/>
    </source>
</evidence>
<feature type="binding site" evidence="12">
    <location>
        <position position="285"/>
    </location>
    <ligand>
        <name>K(+)</name>
        <dbReference type="ChEBI" id="CHEBI:29103"/>
    </ligand>
</feature>
<proteinExistence type="inferred from homology"/>
<keyword evidence="16" id="KW-1185">Reference proteome</keyword>